<feature type="transmembrane region" description="Helical" evidence="6">
    <location>
        <begin position="152"/>
        <end position="171"/>
    </location>
</feature>
<dbReference type="OrthoDB" id="5864862at2759"/>
<accession>A0A8S9ZEL2</accession>
<dbReference type="EMBL" id="JABEBT010000126">
    <property type="protein sequence ID" value="KAF7630884.1"/>
    <property type="molecule type" value="Genomic_DNA"/>
</dbReference>
<feature type="transmembrane region" description="Helical" evidence="6">
    <location>
        <begin position="314"/>
        <end position="332"/>
    </location>
</feature>
<dbReference type="GO" id="GO:0004888">
    <property type="term" value="F:transmembrane signaling receptor activity"/>
    <property type="evidence" value="ECO:0007669"/>
    <property type="project" value="InterPro"/>
</dbReference>
<keyword evidence="5 6" id="KW-0472">Membrane</keyword>
<feature type="transmembrane region" description="Helical" evidence="6">
    <location>
        <begin position="124"/>
        <end position="146"/>
    </location>
</feature>
<feature type="transmembrane region" description="Helical" evidence="6">
    <location>
        <begin position="265"/>
        <end position="288"/>
    </location>
</feature>
<comment type="caution">
    <text evidence="6">Lacks conserved residue(s) required for the propagation of feature annotation.</text>
</comment>
<feature type="transmembrane region" description="Helical" evidence="6">
    <location>
        <begin position="31"/>
        <end position="54"/>
    </location>
</feature>
<evidence type="ECO:0000256" key="2">
    <source>
        <dbReference type="ARBA" id="ARBA00005692"/>
    </source>
</evidence>
<feature type="transmembrane region" description="Helical" evidence="6">
    <location>
        <begin position="217"/>
        <end position="240"/>
    </location>
</feature>
<name>A0A8S9ZEL2_9BILA</name>
<dbReference type="PANTHER" id="PTHR31627:SF43">
    <property type="entry name" value="SERPENTINE RECEPTOR CLASS GAMMA-15"/>
    <property type="match status" value="1"/>
</dbReference>
<evidence type="ECO:0000256" key="4">
    <source>
        <dbReference type="ARBA" id="ARBA00022989"/>
    </source>
</evidence>
<protein>
    <recommendedName>
        <fullName evidence="6">Serpentine receptor class gamma</fullName>
    </recommendedName>
</protein>
<sequence>MNLSTTIQNNNTIVVSPFVYSLLQTFSFNVAIPHIISAVIGLPSALLYIFEIIIIIKNWKEYKSSFFVLFLLRAIICLINLFFAYLNQRFLRIGWFIYIYQQIPAFLLSIFYFFIYYPFHVEELASIFMIINRFIAVAFPLDYEYIWTKKKIVASVLFCCITPLIFTYQILQYTTYITRLMNGNIYGLAYSQKTFGYSLGLVNYYRLFGMFSSNNGIAAISSFFFMAVSLILNIFTLIIFKRKNNILNIQNNLFTSNKILMERKLTVYVLITFLGQLLLSLYMVAWYMGSSIAKPYFDIDTYNLIKFCNTNKSSWVNDISTIALPSLFMLWANSRLRQMIFRIIFNKKVSDSSKLNKNQNKLFIQRSIMTTINKN</sequence>
<keyword evidence="7" id="KW-0675">Receptor</keyword>
<evidence type="ECO:0000256" key="5">
    <source>
        <dbReference type="ARBA" id="ARBA00023136"/>
    </source>
</evidence>
<comment type="subcellular location">
    <subcellularLocation>
        <location evidence="1">Membrane</location>
        <topology evidence="1">Multi-pass membrane protein</topology>
    </subcellularLocation>
</comment>
<reference evidence="7" key="1">
    <citation type="journal article" date="2020" name="Ecol. Evol.">
        <title>Genome structure and content of the rice root-knot nematode (Meloidogyne graminicola).</title>
        <authorList>
            <person name="Phan N.T."/>
            <person name="Danchin E.G.J."/>
            <person name="Klopp C."/>
            <person name="Perfus-Barbeoch L."/>
            <person name="Kozlowski D.K."/>
            <person name="Koutsovoulos G.D."/>
            <person name="Lopez-Roques C."/>
            <person name="Bouchez O."/>
            <person name="Zahm M."/>
            <person name="Besnard G."/>
            <person name="Bellafiore S."/>
        </authorList>
    </citation>
    <scope>NUCLEOTIDE SEQUENCE</scope>
    <source>
        <strain evidence="7">VN-18</strain>
    </source>
</reference>
<dbReference type="Proteomes" id="UP000605970">
    <property type="component" value="Unassembled WGS sequence"/>
</dbReference>
<dbReference type="PANTHER" id="PTHR31627">
    <property type="entry name" value="SERPENTINE RECEPTOR CLASS GAMMA-RELATED"/>
    <property type="match status" value="1"/>
</dbReference>
<evidence type="ECO:0000256" key="1">
    <source>
        <dbReference type="ARBA" id="ARBA00004141"/>
    </source>
</evidence>
<dbReference type="Pfam" id="PF02118">
    <property type="entry name" value="Srg"/>
    <property type="match status" value="1"/>
</dbReference>
<keyword evidence="8" id="KW-1185">Reference proteome</keyword>
<dbReference type="GO" id="GO:0016020">
    <property type="term" value="C:membrane"/>
    <property type="evidence" value="ECO:0007669"/>
    <property type="project" value="UniProtKB-SubCell"/>
</dbReference>
<dbReference type="InterPro" id="IPR000609">
    <property type="entry name" value="7TM_GPCR_serpentine_rcpt_Srg"/>
</dbReference>
<keyword evidence="3 6" id="KW-0812">Transmembrane</keyword>
<evidence type="ECO:0000256" key="6">
    <source>
        <dbReference type="RuleBase" id="RU280813"/>
    </source>
</evidence>
<dbReference type="GO" id="GO:0007606">
    <property type="term" value="P:sensory perception of chemical stimulus"/>
    <property type="evidence" value="ECO:0007669"/>
    <property type="project" value="UniProtKB-UniRule"/>
</dbReference>
<feature type="transmembrane region" description="Helical" evidence="6">
    <location>
        <begin position="66"/>
        <end position="86"/>
    </location>
</feature>
<organism evidence="7 8">
    <name type="scientific">Meloidogyne graminicola</name>
    <dbReference type="NCBI Taxonomy" id="189291"/>
    <lineage>
        <taxon>Eukaryota</taxon>
        <taxon>Metazoa</taxon>
        <taxon>Ecdysozoa</taxon>
        <taxon>Nematoda</taxon>
        <taxon>Chromadorea</taxon>
        <taxon>Rhabditida</taxon>
        <taxon>Tylenchina</taxon>
        <taxon>Tylenchomorpha</taxon>
        <taxon>Tylenchoidea</taxon>
        <taxon>Meloidogynidae</taxon>
        <taxon>Meloidogyninae</taxon>
        <taxon>Meloidogyne</taxon>
    </lineage>
</organism>
<comment type="caution">
    <text evidence="7">The sequence shown here is derived from an EMBL/GenBank/DDBJ whole genome shotgun (WGS) entry which is preliminary data.</text>
</comment>
<keyword evidence="4 6" id="KW-1133">Transmembrane helix</keyword>
<gene>
    <name evidence="7" type="ORF">Mgra_00008850</name>
</gene>
<dbReference type="AlphaFoldDB" id="A0A8S9ZEL2"/>
<evidence type="ECO:0000313" key="8">
    <source>
        <dbReference type="Proteomes" id="UP000605970"/>
    </source>
</evidence>
<proteinExistence type="inferred from homology"/>
<comment type="similarity">
    <text evidence="2 6">Belongs to the nematode receptor-like protein srg family.</text>
</comment>
<dbReference type="InterPro" id="IPR051119">
    <property type="entry name" value="Nematode_SR-like"/>
</dbReference>
<evidence type="ECO:0000313" key="7">
    <source>
        <dbReference type="EMBL" id="KAF7630884.1"/>
    </source>
</evidence>
<evidence type="ECO:0000256" key="3">
    <source>
        <dbReference type="ARBA" id="ARBA00022692"/>
    </source>
</evidence>
<feature type="transmembrane region" description="Helical" evidence="6">
    <location>
        <begin position="98"/>
        <end position="117"/>
    </location>
</feature>